<keyword evidence="4" id="KW-1185">Reference proteome</keyword>
<dbReference type="RefSeq" id="WP_233726197.1">
    <property type="nucleotide sequence ID" value="NZ_JAJVCN010000001.1"/>
</dbReference>
<feature type="compositionally biased region" description="Basic residues" evidence="1">
    <location>
        <begin position="13"/>
        <end position="27"/>
    </location>
</feature>
<name>A0ABS8ZA12_9PSEU</name>
<dbReference type="InterPro" id="IPR025668">
    <property type="entry name" value="Tnp_DDE_dom"/>
</dbReference>
<feature type="domain" description="Transposase DDE" evidence="2">
    <location>
        <begin position="52"/>
        <end position="301"/>
    </location>
</feature>
<dbReference type="Pfam" id="PF13701">
    <property type="entry name" value="DDE_Tnp_1_4"/>
    <property type="match status" value="1"/>
</dbReference>
<protein>
    <submittedName>
        <fullName evidence="3">Transposase</fullName>
    </submittedName>
</protein>
<comment type="caution">
    <text evidence="3">The sequence shown here is derived from an EMBL/GenBank/DDBJ whole genome shotgun (WGS) entry which is preliminary data.</text>
</comment>
<organism evidence="3 4">
    <name type="scientific">Kibdelosporangium philippinense</name>
    <dbReference type="NCBI Taxonomy" id="211113"/>
    <lineage>
        <taxon>Bacteria</taxon>
        <taxon>Bacillati</taxon>
        <taxon>Actinomycetota</taxon>
        <taxon>Actinomycetes</taxon>
        <taxon>Pseudonocardiales</taxon>
        <taxon>Pseudonocardiaceae</taxon>
        <taxon>Kibdelosporangium</taxon>
    </lineage>
</organism>
<evidence type="ECO:0000259" key="2">
    <source>
        <dbReference type="Pfam" id="PF13701"/>
    </source>
</evidence>
<dbReference type="Proteomes" id="UP001521150">
    <property type="component" value="Unassembled WGS sequence"/>
</dbReference>
<evidence type="ECO:0000313" key="4">
    <source>
        <dbReference type="Proteomes" id="UP001521150"/>
    </source>
</evidence>
<gene>
    <name evidence="3" type="ORF">LWC34_18045</name>
</gene>
<proteinExistence type="predicted"/>
<evidence type="ECO:0000313" key="3">
    <source>
        <dbReference type="EMBL" id="MCE7004711.1"/>
    </source>
</evidence>
<evidence type="ECO:0000256" key="1">
    <source>
        <dbReference type="SAM" id="MobiDB-lite"/>
    </source>
</evidence>
<feature type="region of interest" description="Disordered" evidence="1">
    <location>
        <begin position="1"/>
        <end position="33"/>
    </location>
</feature>
<sequence>MKKLSHEQSRQNSARRRRKVEARHRQAGRWGERSEPMLTSGKINYEVGGNVEATAFGGLFAMHRLVTRLGLVKAIDDGLELLQIHLPYHESDHVFTLAYSVLCGGTRLQDVDRLRNDVPLMNGLGARLLPDPATIGDFLRRFSEADIVGLMEAINSVRPQVWRGRGADLLGEVAYLDVDGTNVPTIGRLKQGMDIGYKGIWGYAPLVVTLANTREVLYLVNRPGNAPSHQDAPAWIDKAIGLVAPYAKRVCLRGDTDFALTAQFDRWAQQADFVLGTDNIAALRTRAEALEASAWTRLHRRALSAIMKFPTKAGFAIT</sequence>
<reference evidence="3 4" key="1">
    <citation type="submission" date="2021-12" db="EMBL/GenBank/DDBJ databases">
        <title>Genome sequence of Kibdelosporangium philippinense ATCC 49844.</title>
        <authorList>
            <person name="Fedorov E.A."/>
            <person name="Omeragic M."/>
            <person name="Shalygina K.F."/>
            <person name="Maclea K.S."/>
        </authorList>
    </citation>
    <scope>NUCLEOTIDE SEQUENCE [LARGE SCALE GENOMIC DNA]</scope>
    <source>
        <strain evidence="3 4">ATCC 49844</strain>
    </source>
</reference>
<accession>A0ABS8ZA12</accession>
<dbReference type="EMBL" id="JAJVCN010000001">
    <property type="protein sequence ID" value="MCE7004711.1"/>
    <property type="molecule type" value="Genomic_DNA"/>
</dbReference>